<proteinExistence type="predicted"/>
<dbReference type="Proteomes" id="UP001629288">
    <property type="component" value="Unassembled WGS sequence"/>
</dbReference>
<sequence>MQVTRCLKASRLPDVVVRVFGDEKRISFRTVVLLGELSAQIGALKLAANAERLGPRTDLTVREILLALVDGAATQSGAALQLRLAARPGEDFVRLYSSNLKQLRQNVPLLERRLMLLVDLMGWNNSPSR</sequence>
<dbReference type="Gene3D" id="1.10.10.2830">
    <property type="match status" value="1"/>
</dbReference>
<evidence type="ECO:0000313" key="2">
    <source>
        <dbReference type="Proteomes" id="UP001629288"/>
    </source>
</evidence>
<accession>A0ABW9CD25</accession>
<name>A0ABW9CD25_9BURK</name>
<dbReference type="EMBL" id="JAQQDH010000017">
    <property type="protein sequence ID" value="MFM0448225.1"/>
    <property type="molecule type" value="Genomic_DNA"/>
</dbReference>
<keyword evidence="2" id="KW-1185">Reference proteome</keyword>
<gene>
    <name evidence="1" type="ORF">PQR00_32000</name>
</gene>
<reference evidence="1 2" key="1">
    <citation type="journal article" date="2024" name="Chem. Sci.">
        <title>Discovery of megapolipeptins by genome mining of a Burkholderiales bacteria collection.</title>
        <authorList>
            <person name="Paulo B.S."/>
            <person name="Recchia M.J.J."/>
            <person name="Lee S."/>
            <person name="Fergusson C.H."/>
            <person name="Romanowski S.B."/>
            <person name="Hernandez A."/>
            <person name="Krull N."/>
            <person name="Liu D.Y."/>
            <person name="Cavanagh H."/>
            <person name="Bos A."/>
            <person name="Gray C.A."/>
            <person name="Murphy B.T."/>
            <person name="Linington R.G."/>
            <person name="Eustaquio A.S."/>
        </authorList>
    </citation>
    <scope>NUCLEOTIDE SEQUENCE [LARGE SCALE GENOMIC DNA]</scope>
    <source>
        <strain evidence="1 2">RL17-379-BIB-C</strain>
    </source>
</reference>
<protein>
    <submittedName>
        <fullName evidence="1">Uncharacterized protein</fullName>
    </submittedName>
</protein>
<comment type="caution">
    <text evidence="1">The sequence shown here is derived from an EMBL/GenBank/DDBJ whole genome shotgun (WGS) entry which is preliminary data.</text>
</comment>
<evidence type="ECO:0000313" key="1">
    <source>
        <dbReference type="EMBL" id="MFM0448225.1"/>
    </source>
</evidence>
<dbReference type="RefSeq" id="WP_408131522.1">
    <property type="nucleotide sequence ID" value="NZ_JAQQDH010000017.1"/>
</dbReference>
<organism evidence="1 2">
    <name type="scientific">Paraburkholderia strydomiana</name>
    <dbReference type="NCBI Taxonomy" id="1245417"/>
    <lineage>
        <taxon>Bacteria</taxon>
        <taxon>Pseudomonadati</taxon>
        <taxon>Pseudomonadota</taxon>
        <taxon>Betaproteobacteria</taxon>
        <taxon>Burkholderiales</taxon>
        <taxon>Burkholderiaceae</taxon>
        <taxon>Paraburkholderia</taxon>
    </lineage>
</organism>